<dbReference type="Gene3D" id="1.50.10.20">
    <property type="match status" value="2"/>
</dbReference>
<keyword evidence="4" id="KW-1185">Reference proteome</keyword>
<dbReference type="SUPFAM" id="SSF48239">
    <property type="entry name" value="Terpenoid cyclases/Protein prenyltransferases"/>
    <property type="match status" value="1"/>
</dbReference>
<dbReference type="AlphaFoldDB" id="A0A517SKI8"/>
<name>A0A517SKI8_9PLAN</name>
<protein>
    <recommendedName>
        <fullName evidence="2">DUF4159 domain-containing protein</fullName>
    </recommendedName>
</protein>
<dbReference type="InterPro" id="IPR025297">
    <property type="entry name" value="DUF4159"/>
</dbReference>
<dbReference type="EMBL" id="CP036271">
    <property type="protein sequence ID" value="QDT56636.1"/>
    <property type="molecule type" value="Genomic_DNA"/>
</dbReference>
<accession>A0A517SKI8</accession>
<feature type="chain" id="PRO_5022126974" description="DUF4159 domain-containing protein" evidence="1">
    <location>
        <begin position="30"/>
        <end position="810"/>
    </location>
</feature>
<dbReference type="InParanoid" id="A0A517SKI8"/>
<dbReference type="Gene3D" id="3.40.50.12140">
    <property type="entry name" value="Domain of unknown function DUF4159"/>
    <property type="match status" value="2"/>
</dbReference>
<feature type="domain" description="DUF4159" evidence="2">
    <location>
        <begin position="378"/>
        <end position="577"/>
    </location>
</feature>
<dbReference type="Pfam" id="PF13709">
    <property type="entry name" value="DUF4159"/>
    <property type="match status" value="2"/>
</dbReference>
<gene>
    <name evidence="3" type="ORF">Pan44_46930</name>
</gene>
<dbReference type="Proteomes" id="UP000315700">
    <property type="component" value="Chromosome"/>
</dbReference>
<keyword evidence="1" id="KW-0732">Signal</keyword>
<feature type="domain" description="DUF4159" evidence="2">
    <location>
        <begin position="607"/>
        <end position="808"/>
    </location>
</feature>
<reference evidence="3 4" key="1">
    <citation type="submission" date="2019-02" db="EMBL/GenBank/DDBJ databases">
        <title>Deep-cultivation of Planctomycetes and their phenomic and genomic characterization uncovers novel biology.</title>
        <authorList>
            <person name="Wiegand S."/>
            <person name="Jogler M."/>
            <person name="Boedeker C."/>
            <person name="Pinto D."/>
            <person name="Vollmers J."/>
            <person name="Rivas-Marin E."/>
            <person name="Kohn T."/>
            <person name="Peeters S.H."/>
            <person name="Heuer A."/>
            <person name="Rast P."/>
            <person name="Oberbeckmann S."/>
            <person name="Bunk B."/>
            <person name="Jeske O."/>
            <person name="Meyerdierks A."/>
            <person name="Storesund J.E."/>
            <person name="Kallscheuer N."/>
            <person name="Luecker S."/>
            <person name="Lage O.M."/>
            <person name="Pohl T."/>
            <person name="Merkel B.J."/>
            <person name="Hornburger P."/>
            <person name="Mueller R.-W."/>
            <person name="Bruemmer F."/>
            <person name="Labrenz M."/>
            <person name="Spormann A.M."/>
            <person name="Op den Camp H."/>
            <person name="Overmann J."/>
            <person name="Amann R."/>
            <person name="Jetten M.S.M."/>
            <person name="Mascher T."/>
            <person name="Medema M.H."/>
            <person name="Devos D.P."/>
            <person name="Kaster A.-K."/>
            <person name="Ovreas L."/>
            <person name="Rohde M."/>
            <person name="Galperin M.Y."/>
            <person name="Jogler C."/>
        </authorList>
    </citation>
    <scope>NUCLEOTIDE SEQUENCE [LARGE SCALE GENOMIC DNA]</scope>
    <source>
        <strain evidence="3 4">Pan44</strain>
    </source>
</reference>
<dbReference type="RefSeq" id="WP_145034085.1">
    <property type="nucleotide sequence ID" value="NZ_CP036271.1"/>
</dbReference>
<evidence type="ECO:0000313" key="4">
    <source>
        <dbReference type="Proteomes" id="UP000315700"/>
    </source>
</evidence>
<evidence type="ECO:0000256" key="1">
    <source>
        <dbReference type="SAM" id="SignalP"/>
    </source>
</evidence>
<proteinExistence type="predicted"/>
<sequence length="810" mass="88900" precursor="true">MNGRTDLKLTSAVAFALACLGTVSSAAFAQDDAQLRARVLDAIKRGRQYLVDQQANDGSWMASPGGLGEFKNGTTGLAILALLNAGMKEDDEAIVKGLKYLRSIRDDQLEATSRQKPYELSLMLQALAAVKGKDPGRIAKLADLLVAYQKSNGGWRYEPPTGPGDTDWDNSVNQFALLGLREAAMKGYTVDQKVWLKAQELFLQNQIGNIDGPGGAGWSYVSGGGGDGAYGGMTVAGLSSLIITSSMLQADENVGPDGRIDCCAPTGDPRVRKAIKAAERWMATRFAVSDNPERSNYFYLYYLYGLERAGRFAGIRFFGEHDWYREGASFLVTIQNPRTGSFAIPTARPAYGNVDTCFALMFLSKGLAPVVINKIEYGKRDAIGQVVSEDWNRHPRDVANLVDSLTTRTGWPQFLNWQSVDLARAAEGEGVSALLQAPVQLISGTEDPASIDGKQVEILREYVNQGGFILAVQNCENTDFDIGFRTLLKRMFPEEAVKLQKLPPTHDIYRSEAVFASNPPELYGVDFGCRTAIVYAPFDHACRWQKWTKYDIPTRRPDVKSQIAQSMNLGVNIIAYATNRELVSKLDRPPALATDVDDNAPRSAIEIARLRHTGGWDAAPNALRHLQGALSKLGYLMATTSPNVPATDEALRQYPIAYMHGRKNFAFNQAERDGLRGYLENGGVLIADACCGSPQFDGSFRDMIEKTFGKPLERIPVTHEIFNLPQLGHDVRSVSRRIPMTTQAGSLSVEDSVGEPILEGLKINDRYVVLYSKYDLSCALEQQNTQTCAGYSRLDAARLATNMVIYALAQ</sequence>
<organism evidence="3 4">
    <name type="scientific">Caulifigura coniformis</name>
    <dbReference type="NCBI Taxonomy" id="2527983"/>
    <lineage>
        <taxon>Bacteria</taxon>
        <taxon>Pseudomonadati</taxon>
        <taxon>Planctomycetota</taxon>
        <taxon>Planctomycetia</taxon>
        <taxon>Planctomycetales</taxon>
        <taxon>Planctomycetaceae</taxon>
        <taxon>Caulifigura</taxon>
    </lineage>
</organism>
<feature type="signal peptide" evidence="1">
    <location>
        <begin position="1"/>
        <end position="29"/>
    </location>
</feature>
<dbReference type="OrthoDB" id="220961at2"/>
<dbReference type="InterPro" id="IPR008930">
    <property type="entry name" value="Terpenoid_cyclase/PrenylTrfase"/>
</dbReference>
<dbReference type="KEGG" id="ccos:Pan44_46930"/>
<evidence type="ECO:0000259" key="2">
    <source>
        <dbReference type="Pfam" id="PF13709"/>
    </source>
</evidence>
<evidence type="ECO:0000313" key="3">
    <source>
        <dbReference type="EMBL" id="QDT56636.1"/>
    </source>
</evidence>
<dbReference type="PROSITE" id="PS51257">
    <property type="entry name" value="PROKAR_LIPOPROTEIN"/>
    <property type="match status" value="1"/>
</dbReference>